<keyword evidence="8" id="KW-0406">Ion transport</keyword>
<name>A0ABS2YHX7_POLSP</name>
<feature type="compositionally biased region" description="Basic and acidic residues" evidence="15">
    <location>
        <begin position="1"/>
        <end position="11"/>
    </location>
</feature>
<evidence type="ECO:0000256" key="7">
    <source>
        <dbReference type="ARBA" id="ARBA00022989"/>
    </source>
</evidence>
<reference evidence="17" key="1">
    <citation type="journal article" date="2021" name="Cell">
        <title>Tracing the genetic footprints of vertebrate landing in non-teleost ray-finned fishes.</title>
        <authorList>
            <person name="Bi X."/>
            <person name="Wang K."/>
            <person name="Yang L."/>
            <person name="Pan H."/>
            <person name="Jiang H."/>
            <person name="Wei Q."/>
            <person name="Fang M."/>
            <person name="Yu H."/>
            <person name="Zhu C."/>
            <person name="Cai Y."/>
            <person name="He Y."/>
            <person name="Gan X."/>
            <person name="Zeng H."/>
            <person name="Yu D."/>
            <person name="Zhu Y."/>
            <person name="Jiang H."/>
            <person name="Qiu Q."/>
            <person name="Yang H."/>
            <person name="Zhang Y.E."/>
            <person name="Wang W."/>
            <person name="Zhu M."/>
            <person name="He S."/>
            <person name="Zhang G."/>
        </authorList>
    </citation>
    <scope>NUCLEOTIDE SEQUENCE</scope>
    <source>
        <strain evidence="17">Pddl_001</strain>
    </source>
</reference>
<evidence type="ECO:0000256" key="6">
    <source>
        <dbReference type="ARBA" id="ARBA00022692"/>
    </source>
</evidence>
<feature type="transmembrane region" description="Helical" evidence="16">
    <location>
        <begin position="118"/>
        <end position="139"/>
    </location>
</feature>
<evidence type="ECO:0000256" key="8">
    <source>
        <dbReference type="ARBA" id="ARBA00023065"/>
    </source>
</evidence>
<dbReference type="EMBL" id="JAAWVQ010153579">
    <property type="protein sequence ID" value="MBN3285896.1"/>
    <property type="molecule type" value="Genomic_DNA"/>
</dbReference>
<evidence type="ECO:0000313" key="17">
    <source>
        <dbReference type="EMBL" id="MBN3285896.1"/>
    </source>
</evidence>
<evidence type="ECO:0000256" key="10">
    <source>
        <dbReference type="ARBA" id="ARBA00023173"/>
    </source>
</evidence>
<keyword evidence="7 16" id="KW-1133">Transmembrane helix</keyword>
<dbReference type="PANTHER" id="PTHR16087">
    <property type="entry name" value="TRANSMEMBRANE PROTEIN 206"/>
    <property type="match status" value="1"/>
</dbReference>
<keyword evidence="9 16" id="KW-0472">Membrane</keyword>
<evidence type="ECO:0000256" key="2">
    <source>
        <dbReference type="ARBA" id="ARBA00009151"/>
    </source>
</evidence>
<dbReference type="Proteomes" id="UP001166093">
    <property type="component" value="Unassembled WGS sequence"/>
</dbReference>
<evidence type="ECO:0000256" key="15">
    <source>
        <dbReference type="SAM" id="MobiDB-lite"/>
    </source>
</evidence>
<evidence type="ECO:0000256" key="3">
    <source>
        <dbReference type="ARBA" id="ARBA00013993"/>
    </source>
</evidence>
<comment type="catalytic activity">
    <reaction evidence="13">
        <text>chloride(in) = chloride(out)</text>
        <dbReference type="Rhea" id="RHEA:29823"/>
        <dbReference type="ChEBI" id="CHEBI:17996"/>
    </reaction>
</comment>
<evidence type="ECO:0000256" key="11">
    <source>
        <dbReference type="ARBA" id="ARBA00023214"/>
    </source>
</evidence>
<organism evidence="17 18">
    <name type="scientific">Polyodon spathula</name>
    <name type="common">North American paddlefish</name>
    <name type="synonym">Squalus spathula</name>
    <dbReference type="NCBI Taxonomy" id="7913"/>
    <lineage>
        <taxon>Eukaryota</taxon>
        <taxon>Metazoa</taxon>
        <taxon>Chordata</taxon>
        <taxon>Craniata</taxon>
        <taxon>Vertebrata</taxon>
        <taxon>Euteleostomi</taxon>
        <taxon>Actinopterygii</taxon>
        <taxon>Chondrostei</taxon>
        <taxon>Acipenseriformes</taxon>
        <taxon>Polyodontidae</taxon>
        <taxon>Polyodon</taxon>
    </lineage>
</organism>
<evidence type="ECO:0000256" key="14">
    <source>
        <dbReference type="ARBA" id="ARBA00032817"/>
    </source>
</evidence>
<feature type="region of interest" description="Disordered" evidence="15">
    <location>
        <begin position="1"/>
        <end position="54"/>
    </location>
</feature>
<protein>
    <recommendedName>
        <fullName evidence="3">Proton-activated chloride channel</fullName>
    </recommendedName>
    <alternativeName>
        <fullName evidence="14">Transmembrane protein 206</fullName>
    </alternativeName>
</protein>
<accession>A0ABS2YHX7</accession>
<keyword evidence="11" id="KW-0868">Chloride</keyword>
<evidence type="ECO:0000256" key="9">
    <source>
        <dbReference type="ARBA" id="ARBA00023136"/>
    </source>
</evidence>
<evidence type="ECO:0000256" key="12">
    <source>
        <dbReference type="ARBA" id="ARBA00023303"/>
    </source>
</evidence>
<evidence type="ECO:0000256" key="13">
    <source>
        <dbReference type="ARBA" id="ARBA00024167"/>
    </source>
</evidence>
<evidence type="ECO:0000256" key="5">
    <source>
        <dbReference type="ARBA" id="ARBA00022475"/>
    </source>
</evidence>
<keyword evidence="6 16" id="KW-0812">Transmembrane</keyword>
<comment type="similarity">
    <text evidence="2">Belongs to the proton-activated chloride channel family.</text>
</comment>
<comment type="caution">
    <text evidence="17">The sequence shown here is derived from an EMBL/GenBank/DDBJ whole genome shotgun (WGS) entry which is preliminary data.</text>
</comment>
<feature type="compositionally biased region" description="Acidic residues" evidence="15">
    <location>
        <begin position="30"/>
        <end position="39"/>
    </location>
</feature>
<evidence type="ECO:0000256" key="4">
    <source>
        <dbReference type="ARBA" id="ARBA00022448"/>
    </source>
</evidence>
<keyword evidence="12" id="KW-0407">Ion channel</keyword>
<feature type="non-terminal residue" evidence="17">
    <location>
        <position position="404"/>
    </location>
</feature>
<proteinExistence type="inferred from homology"/>
<feature type="non-terminal residue" evidence="17">
    <location>
        <position position="1"/>
    </location>
</feature>
<dbReference type="Pfam" id="PF15122">
    <property type="entry name" value="TMEM206"/>
    <property type="match status" value="1"/>
</dbReference>
<keyword evidence="5" id="KW-1003">Cell membrane</keyword>
<dbReference type="PANTHER" id="PTHR16087:SF0">
    <property type="entry name" value="PROTON-ACTIVATED CHLORIDE CHANNEL"/>
    <property type="match status" value="1"/>
</dbReference>
<comment type="subcellular location">
    <subcellularLocation>
        <location evidence="1">Cell membrane</location>
        <topology evidence="1">Multi-pass membrane protein</topology>
    </subcellularLocation>
</comment>
<keyword evidence="18" id="KW-1185">Reference proteome</keyword>
<evidence type="ECO:0000313" key="18">
    <source>
        <dbReference type="Proteomes" id="UP001166093"/>
    </source>
</evidence>
<evidence type="ECO:0000256" key="16">
    <source>
        <dbReference type="SAM" id="Phobius"/>
    </source>
</evidence>
<sequence length="404" mass="46277">MAGAMIRKEISRSYQELNDETERDAQSADLQEDLDDLDPQDGNGSASPEKNDVGPDELQNMYVEALPWGFVPTLPCAKLFQTAPQPRLEASVTTSPRDAALSCAQAQMSWFKACLKNVFSVFLIFIYLLLMAVAVFLAYQTITDFREKLKHPVMSVRYKKVDRFEAPGIALYPGKAQLLSCKHHYHDQIPPLVNPGQLGEVQCLTERINYTDPYTNHTTKQALIVKGPTDVRKRELIFLQFHQNETEQDFSAIGYLLFYSYQEFSDSPDKAQFMKDTESSYSIWTFSGGFRTWVKMSLVKTSEKDGGESVEFRQESSVVKYSDQRPDSEKGNELFFVVFEWRDPFIQEVRDIITANPWNTIASLCGVFLALFKAADFAKLSVKWMIKIRKRHLKRNAREMNQVT</sequence>
<dbReference type="InterPro" id="IPR029366">
    <property type="entry name" value="TMEM206"/>
</dbReference>
<keyword evidence="10" id="KW-0869">Chloride channel</keyword>
<gene>
    <name evidence="17" type="primary">Tmem206</name>
    <name evidence="17" type="ORF">GTO93_0002619</name>
</gene>
<keyword evidence="4" id="KW-0813">Transport</keyword>
<evidence type="ECO:0000256" key="1">
    <source>
        <dbReference type="ARBA" id="ARBA00004651"/>
    </source>
</evidence>